<gene>
    <name evidence="1" type="ORF">D1627_00190</name>
</gene>
<evidence type="ECO:0000313" key="1">
    <source>
        <dbReference type="EMBL" id="RIJ42330.1"/>
    </source>
</evidence>
<dbReference type="Proteomes" id="UP000266005">
    <property type="component" value="Unassembled WGS sequence"/>
</dbReference>
<sequence length="83" mass="9508">MKWLMTLIHYLINWQISEKQKRKLKKKEKIIKTHHNKAYSLWRVNGCQQGSRSVASFGFGGQKSASKPPQAICKPLAGITKIN</sequence>
<proteinExistence type="predicted"/>
<evidence type="ECO:0000313" key="2">
    <source>
        <dbReference type="Proteomes" id="UP000266005"/>
    </source>
</evidence>
<comment type="caution">
    <text evidence="1">The sequence shown here is derived from an EMBL/GenBank/DDBJ whole genome shotgun (WGS) entry which is preliminary data.</text>
</comment>
<name>A0A399SFC1_9BACT</name>
<organism evidence="1 2">
    <name type="scientific">Pontibacter oryzae</name>
    <dbReference type="NCBI Taxonomy" id="2304593"/>
    <lineage>
        <taxon>Bacteria</taxon>
        <taxon>Pseudomonadati</taxon>
        <taxon>Bacteroidota</taxon>
        <taxon>Cytophagia</taxon>
        <taxon>Cytophagales</taxon>
        <taxon>Hymenobacteraceae</taxon>
        <taxon>Pontibacter</taxon>
    </lineage>
</organism>
<accession>A0A399SFC1</accession>
<keyword evidence="2" id="KW-1185">Reference proteome</keyword>
<dbReference type="AlphaFoldDB" id="A0A399SFC1"/>
<dbReference type="EMBL" id="QWGE01000001">
    <property type="protein sequence ID" value="RIJ42330.1"/>
    <property type="molecule type" value="Genomic_DNA"/>
</dbReference>
<protein>
    <submittedName>
        <fullName evidence="1">Uncharacterized protein</fullName>
    </submittedName>
</protein>
<reference evidence="2" key="1">
    <citation type="submission" date="2018-08" db="EMBL/GenBank/DDBJ databases">
        <title>Mucilaginibacter sp. MYSH2.</title>
        <authorList>
            <person name="Seo T."/>
        </authorList>
    </citation>
    <scope>NUCLEOTIDE SEQUENCE [LARGE SCALE GENOMIC DNA]</scope>
    <source>
        <strain evidence="2">KIRAN</strain>
    </source>
</reference>